<keyword evidence="3 12" id="KW-0235">DNA replication</keyword>
<evidence type="ECO:0000256" key="12">
    <source>
        <dbReference type="RuleBase" id="RU362085"/>
    </source>
</evidence>
<dbReference type="InterPro" id="IPR007692">
    <property type="entry name" value="DNA_helicase_DnaB"/>
</dbReference>
<dbReference type="InterPro" id="IPR027417">
    <property type="entry name" value="P-loop_NTPase"/>
</dbReference>
<evidence type="ECO:0000256" key="5">
    <source>
        <dbReference type="ARBA" id="ARBA00022801"/>
    </source>
</evidence>
<evidence type="ECO:0000256" key="11">
    <source>
        <dbReference type="NCBIfam" id="TIGR00665"/>
    </source>
</evidence>
<dbReference type="Gene3D" id="3.40.50.300">
    <property type="entry name" value="P-loop containing nucleotide triphosphate hydrolases"/>
    <property type="match status" value="1"/>
</dbReference>
<evidence type="ECO:0000256" key="2">
    <source>
        <dbReference type="ARBA" id="ARBA00022515"/>
    </source>
</evidence>
<comment type="similarity">
    <text evidence="1 12">Belongs to the helicase family. DnaB subfamily.</text>
</comment>
<dbReference type="PATRIC" id="fig|1441930.4.peg.1538"/>
<dbReference type="eggNOG" id="COG0305">
    <property type="taxonomic scope" value="Bacteria"/>
</dbReference>
<dbReference type="PANTHER" id="PTHR30153">
    <property type="entry name" value="REPLICATIVE DNA HELICASE DNAB"/>
    <property type="match status" value="1"/>
</dbReference>
<evidence type="ECO:0000313" key="14">
    <source>
        <dbReference type="EMBL" id="AHG19512.1"/>
    </source>
</evidence>
<sequence length="456" mass="49744">MTKASLPSAPPVQAVEPPHSMDVEQAVLGGLMLDNDRWDDVALILSEADFFSGSHRQIYRQMKALIENSQPIDLITLWQTLEQQEVQGWVDFAYLAELSKNTPSAANIEAYAGHVARYANLRRLQKVGLELTGRASLRTAEPEAVQALAQAALEAASAQYDPEGMADIPALFEDVVGRVQALNASGGAHLSGVSFGLEELDRKTTGAQPGDLVIVAARPSMGKTAFALGLGIAALETTSAPVQIYSLEMPKEQLMLRFIAILGQVPLQNLRSGAMSESDWERVASVAGKKIMTDWPERMLIDDTAGLSPSLLRTRARKARRQYGDPGLILVDYLQLMQVPELSHNRTLEISDISRSLKGLAKEMGCPVVALSQLNRGLESRADKRPKLSDLRESGAIEQDADLVMFIYRDEVYDAHSLDKGMAEIILGKQRNGPIGTVKAAFIAEQARFASYDLGY</sequence>
<dbReference type="GO" id="GO:0016887">
    <property type="term" value="F:ATP hydrolysis activity"/>
    <property type="evidence" value="ECO:0007669"/>
    <property type="project" value="RHEA"/>
</dbReference>
<evidence type="ECO:0000256" key="10">
    <source>
        <dbReference type="ARBA" id="ARBA00048954"/>
    </source>
</evidence>
<keyword evidence="2 12" id="KW-0639">Primosome</keyword>
<evidence type="ECO:0000256" key="8">
    <source>
        <dbReference type="ARBA" id="ARBA00023125"/>
    </source>
</evidence>
<accession>W0LB71</accession>
<dbReference type="GO" id="GO:0003677">
    <property type="term" value="F:DNA binding"/>
    <property type="evidence" value="ECO:0007669"/>
    <property type="project" value="UniProtKB-UniRule"/>
</dbReference>
<dbReference type="Proteomes" id="UP000019030">
    <property type="component" value="Chromosome"/>
</dbReference>
<evidence type="ECO:0000256" key="4">
    <source>
        <dbReference type="ARBA" id="ARBA00022741"/>
    </source>
</evidence>
<dbReference type="AlphaFoldDB" id="W0LB71"/>
<evidence type="ECO:0000256" key="6">
    <source>
        <dbReference type="ARBA" id="ARBA00022806"/>
    </source>
</evidence>
<keyword evidence="5 12" id="KW-0378">Hydrolase</keyword>
<dbReference type="GO" id="GO:0006269">
    <property type="term" value="P:DNA replication, synthesis of primer"/>
    <property type="evidence" value="ECO:0007669"/>
    <property type="project" value="UniProtKB-UniRule"/>
</dbReference>
<dbReference type="InterPro" id="IPR007693">
    <property type="entry name" value="DNA_helicase_DnaB-like_N"/>
</dbReference>
<dbReference type="InterPro" id="IPR007694">
    <property type="entry name" value="DNA_helicase_DnaB-like_C"/>
</dbReference>
<dbReference type="RefSeq" id="WP_037407344.1">
    <property type="nucleotide sequence ID" value="NZ_CP007044.2"/>
</dbReference>
<dbReference type="Gene3D" id="1.10.860.10">
    <property type="entry name" value="DNAb Helicase, Chain A"/>
    <property type="match status" value="1"/>
</dbReference>
<keyword evidence="8 12" id="KW-0238">DNA-binding</keyword>
<dbReference type="HOGENOM" id="CLU_005373_0_0_6"/>
<dbReference type="KEGG" id="sfo:Z042_07725"/>
<evidence type="ECO:0000313" key="15">
    <source>
        <dbReference type="Proteomes" id="UP000019030"/>
    </source>
</evidence>
<dbReference type="Pfam" id="PF00772">
    <property type="entry name" value="DnaB"/>
    <property type="match status" value="1"/>
</dbReference>
<keyword evidence="9" id="KW-0413">Isomerase</keyword>
<dbReference type="NCBIfam" id="TIGR00665">
    <property type="entry name" value="DnaB"/>
    <property type="match status" value="1"/>
</dbReference>
<dbReference type="GO" id="GO:0043139">
    <property type="term" value="F:5'-3' DNA helicase activity"/>
    <property type="evidence" value="ECO:0007669"/>
    <property type="project" value="UniProtKB-EC"/>
</dbReference>
<evidence type="ECO:0000259" key="13">
    <source>
        <dbReference type="PROSITE" id="PS51199"/>
    </source>
</evidence>
<keyword evidence="7 12" id="KW-0067">ATP-binding</keyword>
<dbReference type="SUPFAM" id="SSF48024">
    <property type="entry name" value="N-terminal domain of DnaB helicase"/>
    <property type="match status" value="1"/>
</dbReference>
<name>W0LB71_9GAMM</name>
<organism evidence="14 15">
    <name type="scientific">Chania multitudinisentens RB-25</name>
    <dbReference type="NCBI Taxonomy" id="1441930"/>
    <lineage>
        <taxon>Bacteria</taxon>
        <taxon>Pseudomonadati</taxon>
        <taxon>Pseudomonadota</taxon>
        <taxon>Gammaproteobacteria</taxon>
        <taxon>Enterobacterales</taxon>
        <taxon>Yersiniaceae</taxon>
        <taxon>Chania</taxon>
    </lineage>
</organism>
<comment type="catalytic activity">
    <reaction evidence="10 12">
        <text>ATP + H2O = ADP + phosphate + H(+)</text>
        <dbReference type="Rhea" id="RHEA:13065"/>
        <dbReference type="ChEBI" id="CHEBI:15377"/>
        <dbReference type="ChEBI" id="CHEBI:15378"/>
        <dbReference type="ChEBI" id="CHEBI:30616"/>
        <dbReference type="ChEBI" id="CHEBI:43474"/>
        <dbReference type="ChEBI" id="CHEBI:456216"/>
        <dbReference type="EC" id="5.6.2.3"/>
    </reaction>
</comment>
<dbReference type="GO" id="GO:1990077">
    <property type="term" value="C:primosome complex"/>
    <property type="evidence" value="ECO:0007669"/>
    <property type="project" value="UniProtKB-UniRule"/>
</dbReference>
<dbReference type="Pfam" id="PF03796">
    <property type="entry name" value="DnaB_C"/>
    <property type="match status" value="1"/>
</dbReference>
<evidence type="ECO:0000256" key="1">
    <source>
        <dbReference type="ARBA" id="ARBA00008428"/>
    </source>
</evidence>
<comment type="function">
    <text evidence="12">The main replicative DNA helicase, it participates in initiation and elongation during chromosome replication. Travels ahead of the DNA replisome, separating dsDNA into templates for DNA synthesis. A processive ATP-dependent 5'-3' DNA helicase it has DNA-dependent ATPase activity.</text>
</comment>
<dbReference type="CDD" id="cd00984">
    <property type="entry name" value="DnaB_C"/>
    <property type="match status" value="1"/>
</dbReference>
<keyword evidence="6 12" id="KW-0347">Helicase</keyword>
<evidence type="ECO:0000256" key="3">
    <source>
        <dbReference type="ARBA" id="ARBA00022705"/>
    </source>
</evidence>
<dbReference type="EC" id="5.6.2.3" evidence="11 12"/>
<evidence type="ECO:0000256" key="9">
    <source>
        <dbReference type="ARBA" id="ARBA00023235"/>
    </source>
</evidence>
<dbReference type="GO" id="GO:0005524">
    <property type="term" value="F:ATP binding"/>
    <property type="evidence" value="ECO:0007669"/>
    <property type="project" value="UniProtKB-UniRule"/>
</dbReference>
<dbReference type="OrthoDB" id="9773982at2"/>
<dbReference type="STRING" id="1441930.Z042_07725"/>
<proteinExistence type="inferred from homology"/>
<reference evidence="14 15" key="1">
    <citation type="submission" date="2014-01" db="EMBL/GenBank/DDBJ databases">
        <title>Isolation of Serratia multitudinisentens RB-25 from Ex-Landfill site.</title>
        <authorList>
            <person name="Robson E.H.J."/>
        </authorList>
    </citation>
    <scope>NUCLEOTIDE SEQUENCE [LARGE SCALE GENOMIC DNA]</scope>
    <source>
        <strain evidence="14 15">RB-25</strain>
    </source>
</reference>
<dbReference type="PANTHER" id="PTHR30153:SF2">
    <property type="entry name" value="REPLICATIVE DNA HELICASE"/>
    <property type="match status" value="1"/>
</dbReference>
<evidence type="ECO:0000256" key="7">
    <source>
        <dbReference type="ARBA" id="ARBA00022840"/>
    </source>
</evidence>
<dbReference type="SUPFAM" id="SSF52540">
    <property type="entry name" value="P-loop containing nucleoside triphosphate hydrolases"/>
    <property type="match status" value="1"/>
</dbReference>
<dbReference type="EMBL" id="CP007044">
    <property type="protein sequence ID" value="AHG19512.1"/>
    <property type="molecule type" value="Genomic_DNA"/>
</dbReference>
<dbReference type="InterPro" id="IPR036185">
    <property type="entry name" value="DNA_heli_DnaB-like_N_sf"/>
</dbReference>
<keyword evidence="4 12" id="KW-0547">Nucleotide-binding</keyword>
<dbReference type="GO" id="GO:0005829">
    <property type="term" value="C:cytosol"/>
    <property type="evidence" value="ECO:0007669"/>
    <property type="project" value="TreeGrafter"/>
</dbReference>
<dbReference type="InterPro" id="IPR016136">
    <property type="entry name" value="DNA_helicase_N/primase_C"/>
</dbReference>
<gene>
    <name evidence="14" type="ORF">Z042_07725</name>
</gene>
<protein>
    <recommendedName>
        <fullName evidence="11 12">Replicative DNA helicase</fullName>
        <ecNumber evidence="11 12">5.6.2.3</ecNumber>
    </recommendedName>
</protein>
<reference evidence="14 15" key="2">
    <citation type="submission" date="2015-03" db="EMBL/GenBank/DDBJ databases">
        <authorList>
            <person name="Chan K.-G."/>
        </authorList>
    </citation>
    <scope>NUCLEOTIDE SEQUENCE [LARGE SCALE GENOMIC DNA]</scope>
    <source>
        <strain evidence="14 15">RB-25</strain>
    </source>
</reference>
<keyword evidence="15" id="KW-1185">Reference proteome</keyword>
<feature type="domain" description="SF4 helicase" evidence="13">
    <location>
        <begin position="186"/>
        <end position="456"/>
    </location>
</feature>
<dbReference type="PROSITE" id="PS51199">
    <property type="entry name" value="SF4_HELICASE"/>
    <property type="match status" value="1"/>
</dbReference>